<comment type="caution">
    <text evidence="4">The sequence shown here is derived from an EMBL/GenBank/DDBJ whole genome shotgun (WGS) entry which is preliminary data.</text>
</comment>
<protein>
    <submittedName>
        <fullName evidence="4">Alpha/beta hydrolase</fullName>
    </submittedName>
</protein>
<dbReference type="GO" id="GO:0016787">
    <property type="term" value="F:hydrolase activity"/>
    <property type="evidence" value="ECO:0007669"/>
    <property type="project" value="UniProtKB-KW"/>
</dbReference>
<dbReference type="Pfam" id="PF07859">
    <property type="entry name" value="Abhydrolase_3"/>
    <property type="match status" value="1"/>
</dbReference>
<dbReference type="InterPro" id="IPR050300">
    <property type="entry name" value="GDXG_lipolytic_enzyme"/>
</dbReference>
<gene>
    <name evidence="4" type="ORF">ABK249_32590</name>
</gene>
<comment type="similarity">
    <text evidence="1">Belongs to the 'GDXG' lipolytic enzyme family.</text>
</comment>
<organism evidence="4 5">
    <name type="scientific">Neorhizobium phenanthreniclasticum</name>
    <dbReference type="NCBI Taxonomy" id="3157917"/>
    <lineage>
        <taxon>Bacteria</taxon>
        <taxon>Pseudomonadati</taxon>
        <taxon>Pseudomonadota</taxon>
        <taxon>Alphaproteobacteria</taxon>
        <taxon>Hyphomicrobiales</taxon>
        <taxon>Rhizobiaceae</taxon>
        <taxon>Rhizobium/Agrobacterium group</taxon>
        <taxon>Neorhizobium</taxon>
    </lineage>
</organism>
<sequence>MDNPVSETGPFPEEPGILEFLKICDNFYPPDAVHASIEQQRTWYDALCAHFDRPLPHGLTFGDEMLFVPVRQYRPAEIRTKTVLLYLHGGGFVVGSLQSHHAICAEISDFAGAELVSVDYRLAPEHVWPAQTDDCFAVLKQLLGQERKIVVIGDSAGGNLAAGLALRARDERLSGIIGQVLIYPELGGDLVSGSYQEMAHAPGLTTQDVTYYRAILKAPADEPVAHPLLEADFSGLPPAYITVAHFDPLRDDGRQYAERLAAAGVTVTFREEPQMVHAWLRARYISGDAGDGFLAVCEAVRQLAGSET</sequence>
<dbReference type="InterPro" id="IPR013094">
    <property type="entry name" value="AB_hydrolase_3"/>
</dbReference>
<reference evidence="4 5" key="1">
    <citation type="submission" date="2024-05" db="EMBL/GenBank/DDBJ databases">
        <title>Neorhizobium sp. Rsf11, a plant growth promoting and heavy metal resistant PAH-degrader.</title>
        <authorList>
            <person name="Golubev S.N."/>
            <person name="Muratova A.Y."/>
            <person name="Markelova M.I."/>
        </authorList>
    </citation>
    <scope>NUCLEOTIDE SEQUENCE [LARGE SCALE GENOMIC DNA]</scope>
    <source>
        <strain evidence="4 5">Rsf11</strain>
    </source>
</reference>
<proteinExistence type="inferred from homology"/>
<dbReference type="SUPFAM" id="SSF53474">
    <property type="entry name" value="alpha/beta-Hydrolases"/>
    <property type="match status" value="1"/>
</dbReference>
<evidence type="ECO:0000259" key="3">
    <source>
        <dbReference type="Pfam" id="PF07859"/>
    </source>
</evidence>
<evidence type="ECO:0000256" key="2">
    <source>
        <dbReference type="ARBA" id="ARBA00022801"/>
    </source>
</evidence>
<dbReference type="InterPro" id="IPR029058">
    <property type="entry name" value="AB_hydrolase_fold"/>
</dbReference>
<dbReference type="PANTHER" id="PTHR48081:SF8">
    <property type="entry name" value="ALPHA_BETA HYDROLASE FOLD-3 DOMAIN-CONTAINING PROTEIN-RELATED"/>
    <property type="match status" value="1"/>
</dbReference>
<evidence type="ECO:0000313" key="4">
    <source>
        <dbReference type="EMBL" id="MEQ1409644.1"/>
    </source>
</evidence>
<dbReference type="Gene3D" id="3.40.50.1820">
    <property type="entry name" value="alpha/beta hydrolase"/>
    <property type="match status" value="1"/>
</dbReference>
<keyword evidence="5" id="KW-1185">Reference proteome</keyword>
<dbReference type="RefSeq" id="WP_348864841.1">
    <property type="nucleotide sequence ID" value="NZ_JBEAAL010000050.1"/>
</dbReference>
<evidence type="ECO:0000313" key="5">
    <source>
        <dbReference type="Proteomes" id="UP001496627"/>
    </source>
</evidence>
<feature type="domain" description="Alpha/beta hydrolase fold-3" evidence="3">
    <location>
        <begin position="84"/>
        <end position="280"/>
    </location>
</feature>
<accession>A0ABV0MCL7</accession>
<dbReference type="PANTHER" id="PTHR48081">
    <property type="entry name" value="AB HYDROLASE SUPERFAMILY PROTEIN C4A8.06C"/>
    <property type="match status" value="1"/>
</dbReference>
<dbReference type="Proteomes" id="UP001496627">
    <property type="component" value="Unassembled WGS sequence"/>
</dbReference>
<evidence type="ECO:0000256" key="1">
    <source>
        <dbReference type="ARBA" id="ARBA00010515"/>
    </source>
</evidence>
<dbReference type="PROSITE" id="PS01173">
    <property type="entry name" value="LIPASE_GDXG_HIS"/>
    <property type="match status" value="1"/>
</dbReference>
<dbReference type="InterPro" id="IPR002168">
    <property type="entry name" value="Lipase_GDXG_HIS_AS"/>
</dbReference>
<dbReference type="EMBL" id="JBEAAL010000050">
    <property type="protein sequence ID" value="MEQ1409644.1"/>
    <property type="molecule type" value="Genomic_DNA"/>
</dbReference>
<keyword evidence="2 4" id="KW-0378">Hydrolase</keyword>
<name>A0ABV0MCL7_9HYPH</name>